<dbReference type="InterPro" id="IPR017549">
    <property type="entry name" value="APMV_L690"/>
</dbReference>
<reference evidence="2 3" key="1">
    <citation type="submission" date="2020-08" db="EMBL/GenBank/DDBJ databases">
        <title>Genomic Encyclopedia of Type Strains, Phase IV (KMG-IV): sequencing the most valuable type-strain genomes for metagenomic binning, comparative biology and taxonomic classification.</title>
        <authorList>
            <person name="Goeker M."/>
        </authorList>
    </citation>
    <scope>NUCLEOTIDE SEQUENCE [LARGE SCALE GENOMIC DNA]</scope>
    <source>
        <strain evidence="2 3">DSM 103733</strain>
    </source>
</reference>
<evidence type="ECO:0000313" key="3">
    <source>
        <dbReference type="Proteomes" id="UP000538666"/>
    </source>
</evidence>
<feature type="chain" id="PRO_5032761313" evidence="1">
    <location>
        <begin position="24"/>
        <end position="399"/>
    </location>
</feature>
<comment type="caution">
    <text evidence="2">The sequence shown here is derived from an EMBL/GenBank/DDBJ whole genome shotgun (WGS) entry which is preliminary data.</text>
</comment>
<protein>
    <submittedName>
        <fullName evidence="2">Uncharacterized protein (TIGR03118 family)</fullName>
    </submittedName>
</protein>
<proteinExistence type="predicted"/>
<organism evidence="2 3">
    <name type="scientific">Silvibacterium bohemicum</name>
    <dbReference type="NCBI Taxonomy" id="1577686"/>
    <lineage>
        <taxon>Bacteria</taxon>
        <taxon>Pseudomonadati</taxon>
        <taxon>Acidobacteriota</taxon>
        <taxon>Terriglobia</taxon>
        <taxon>Terriglobales</taxon>
        <taxon>Acidobacteriaceae</taxon>
        <taxon>Silvibacterium</taxon>
    </lineage>
</organism>
<evidence type="ECO:0000313" key="2">
    <source>
        <dbReference type="EMBL" id="MBB6142125.1"/>
    </source>
</evidence>
<accession>A0A841JNW7</accession>
<gene>
    <name evidence="2" type="ORF">HNQ77_000063</name>
</gene>
<keyword evidence="1" id="KW-0732">Signal</keyword>
<keyword evidence="3" id="KW-1185">Reference proteome</keyword>
<dbReference type="AlphaFoldDB" id="A0A841JNW7"/>
<dbReference type="NCBIfam" id="TIGR03118">
    <property type="entry name" value="PEPCTERM_chp_1"/>
    <property type="match status" value="1"/>
</dbReference>
<evidence type="ECO:0000256" key="1">
    <source>
        <dbReference type="SAM" id="SignalP"/>
    </source>
</evidence>
<feature type="signal peptide" evidence="1">
    <location>
        <begin position="1"/>
        <end position="23"/>
    </location>
</feature>
<name>A0A841JNW7_9BACT</name>
<dbReference type="RefSeq" id="WP_050057395.1">
    <property type="nucleotide sequence ID" value="NZ_JACHEK010000001.1"/>
</dbReference>
<dbReference type="OrthoDB" id="581621at2"/>
<dbReference type="EMBL" id="JACHEK010000001">
    <property type="protein sequence ID" value="MBB6142125.1"/>
    <property type="molecule type" value="Genomic_DNA"/>
</dbReference>
<dbReference type="Proteomes" id="UP000538666">
    <property type="component" value="Unassembled WGS sequence"/>
</dbReference>
<sequence length="399" mass="41420">MKSLVRLAVGSLTVLSMGALSQAQEYVQTNLVSATSGVAPVTDPSLKDPWGLSRTSGSDWWSSNDDSGTATLYNGAGIKNPLVVTIPSTNPSVNPQGKPTGVIANGSTTDFQITPGKPAAFIFATLDGGIVAWNPNVLITKGQSAPSTNAVLMDRGAVGSVYTGITSNFINGQRFLYVANFSRSRIDVYNNAFQHVNLSEITTNEVAFNQDRSATTPALPFTDNEIPANFSPFNVASIGPDVVVTYGQLVEGVPVGQGGEGLGYVDVYSSSGQLLTRLEHVNQLNAPWGVALAPLDFGAFSHDLLIGQFGGGGTTPFAGTIAAFDLATGKFEGTLEDASGQPITIPGLWSLSPGNVAPANVDPSKSPAAEVYFTANDAGKGLFGYFSAVATQLTEGSNQ</sequence>